<dbReference type="HOGENOM" id="CLU_660857_0_0_1"/>
<proteinExistence type="predicted"/>
<dbReference type="AlphaFoldDB" id="B8MRQ6"/>
<dbReference type="RefSeq" id="XP_002487324.1">
    <property type="nucleotide sequence ID" value="XM_002487279.1"/>
</dbReference>
<dbReference type="OrthoDB" id="2359117at2759"/>
<name>B8MRQ6_TALSN</name>
<dbReference type="OMA" id="RYERSHN"/>
<dbReference type="VEuPathDB" id="FungiDB:TSTA_057090"/>
<feature type="compositionally biased region" description="Polar residues" evidence="1">
    <location>
        <begin position="286"/>
        <end position="298"/>
    </location>
</feature>
<feature type="region of interest" description="Disordered" evidence="1">
    <location>
        <begin position="187"/>
        <end position="306"/>
    </location>
</feature>
<reference evidence="3" key="1">
    <citation type="journal article" date="2015" name="Genome Announc.">
        <title>Genome sequence of the AIDS-associated pathogen Penicillium marneffei (ATCC18224) and its near taxonomic relative Talaromyces stipitatus (ATCC10500).</title>
        <authorList>
            <person name="Nierman W.C."/>
            <person name="Fedorova-Abrams N.D."/>
            <person name="Andrianopoulos A."/>
        </authorList>
    </citation>
    <scope>NUCLEOTIDE SEQUENCE [LARGE SCALE GENOMIC DNA]</scope>
    <source>
        <strain evidence="3">ATCC 10500 / CBS 375.48 / QM 6759 / NRRL 1006</strain>
    </source>
</reference>
<evidence type="ECO:0000313" key="2">
    <source>
        <dbReference type="EMBL" id="EED13213.1"/>
    </source>
</evidence>
<dbReference type="PhylomeDB" id="B8MRQ6"/>
<feature type="region of interest" description="Disordered" evidence="1">
    <location>
        <begin position="143"/>
        <end position="171"/>
    </location>
</feature>
<dbReference type="STRING" id="441959.B8MRQ6"/>
<evidence type="ECO:0000313" key="3">
    <source>
        <dbReference type="Proteomes" id="UP000001745"/>
    </source>
</evidence>
<dbReference type="Proteomes" id="UP000001745">
    <property type="component" value="Unassembled WGS sequence"/>
</dbReference>
<dbReference type="eggNOG" id="ENOG502S25T">
    <property type="taxonomic scope" value="Eukaryota"/>
</dbReference>
<feature type="compositionally biased region" description="Polar residues" evidence="1">
    <location>
        <begin position="205"/>
        <end position="215"/>
    </location>
</feature>
<feature type="region of interest" description="Disordered" evidence="1">
    <location>
        <begin position="1"/>
        <end position="114"/>
    </location>
</feature>
<keyword evidence="3" id="KW-1185">Reference proteome</keyword>
<dbReference type="GeneID" id="8109940"/>
<organism evidence="2 3">
    <name type="scientific">Talaromyces stipitatus (strain ATCC 10500 / CBS 375.48 / QM 6759 / NRRL 1006)</name>
    <name type="common">Penicillium stipitatum</name>
    <dbReference type="NCBI Taxonomy" id="441959"/>
    <lineage>
        <taxon>Eukaryota</taxon>
        <taxon>Fungi</taxon>
        <taxon>Dikarya</taxon>
        <taxon>Ascomycota</taxon>
        <taxon>Pezizomycotina</taxon>
        <taxon>Eurotiomycetes</taxon>
        <taxon>Eurotiomycetidae</taxon>
        <taxon>Eurotiales</taxon>
        <taxon>Trichocomaceae</taxon>
        <taxon>Talaromyces</taxon>
        <taxon>Talaromyces sect. Talaromyces</taxon>
    </lineage>
</organism>
<feature type="compositionally biased region" description="Polar residues" evidence="1">
    <location>
        <begin position="144"/>
        <end position="171"/>
    </location>
</feature>
<gene>
    <name evidence="2" type="ORF">TSTA_057090</name>
</gene>
<accession>B8MRQ6</accession>
<evidence type="ECO:0000256" key="1">
    <source>
        <dbReference type="SAM" id="MobiDB-lite"/>
    </source>
</evidence>
<dbReference type="InParanoid" id="B8MRQ6"/>
<sequence>MDASILTPKAAAMSTEGIPGQQQRTIPAAVGDSSFSMDTRIHREPRPQSVYAEPLTNGHVRDQLASPSKSRNDTRPPPSRGHKRSVTGEIKPVVYESPSRTLPSNEFRAHSRTTSLDSTGNRIAELSAQLRARLSYAAAKIEQSRQLRPQGENISQRNIPGVQSTRQSVQELRQPYSDSLGLAHNHVISSGMNGGTGQAGANAGPQSLSLSQTPKLASPVDIVTGDRLKTVRRRPNPNEADGSTSHASTPRHRRYHSEQEGRTVLTAGSRLAGTVDASPLRPKINLQASTPSLASNRSSLKRRTPSQNALMEKDAIETLLFMSSPENSGYHSSSRARKSSMNVSIEAQMAINAHNSSQGSSTSGTRQMAPFNFLENDVIRTAVPVPVAGHGPVDLEAQAGDEIDRLLDQMEVDRGRDVGLMSYDFGINGGDQSQFYQSSSTNR</sequence>
<protein>
    <submittedName>
        <fullName evidence="2">Uncharacterized protein</fullName>
    </submittedName>
</protein>
<dbReference type="EMBL" id="EQ962659">
    <property type="protein sequence ID" value="EED13213.1"/>
    <property type="molecule type" value="Genomic_DNA"/>
</dbReference>